<accession>A0A8T0J2G2</accession>
<feature type="signal peptide" evidence="1">
    <location>
        <begin position="1"/>
        <end position="18"/>
    </location>
</feature>
<evidence type="ECO:0000313" key="3">
    <source>
        <dbReference type="Proteomes" id="UP000822688"/>
    </source>
</evidence>
<reference evidence="2" key="1">
    <citation type="submission" date="2020-06" db="EMBL/GenBank/DDBJ databases">
        <title>WGS assembly of Ceratodon purpureus strain R40.</title>
        <authorList>
            <person name="Carey S.B."/>
            <person name="Jenkins J."/>
            <person name="Shu S."/>
            <person name="Lovell J.T."/>
            <person name="Sreedasyam A."/>
            <person name="Maumus F."/>
            <person name="Tiley G.P."/>
            <person name="Fernandez-Pozo N."/>
            <person name="Barry K."/>
            <person name="Chen C."/>
            <person name="Wang M."/>
            <person name="Lipzen A."/>
            <person name="Daum C."/>
            <person name="Saski C.A."/>
            <person name="Payton A.C."/>
            <person name="Mcbreen J.C."/>
            <person name="Conrad R.E."/>
            <person name="Kollar L.M."/>
            <person name="Olsson S."/>
            <person name="Huttunen S."/>
            <person name="Landis J.B."/>
            <person name="Wickett N.J."/>
            <person name="Johnson M.G."/>
            <person name="Rensing S.A."/>
            <person name="Grimwood J."/>
            <person name="Schmutz J."/>
            <person name="Mcdaniel S.F."/>
        </authorList>
    </citation>
    <scope>NUCLEOTIDE SEQUENCE</scope>
    <source>
        <strain evidence="2">R40</strain>
    </source>
</reference>
<evidence type="ECO:0000256" key="1">
    <source>
        <dbReference type="SAM" id="SignalP"/>
    </source>
</evidence>
<dbReference type="EMBL" id="CM026421">
    <property type="protein sequence ID" value="KAG0590090.1"/>
    <property type="molecule type" value="Genomic_DNA"/>
</dbReference>
<proteinExistence type="predicted"/>
<protein>
    <recommendedName>
        <fullName evidence="4">Secreted protein</fullName>
    </recommendedName>
</protein>
<dbReference type="AlphaFoldDB" id="A0A8T0J2G2"/>
<evidence type="ECO:0000313" key="2">
    <source>
        <dbReference type="EMBL" id="KAG0590090.1"/>
    </source>
</evidence>
<evidence type="ECO:0008006" key="4">
    <source>
        <dbReference type="Google" id="ProtNLM"/>
    </source>
</evidence>
<keyword evidence="3" id="KW-1185">Reference proteome</keyword>
<dbReference type="Proteomes" id="UP000822688">
    <property type="component" value="Chromosome 1"/>
</dbReference>
<organism evidence="2 3">
    <name type="scientific">Ceratodon purpureus</name>
    <name type="common">Fire moss</name>
    <name type="synonym">Dicranum purpureum</name>
    <dbReference type="NCBI Taxonomy" id="3225"/>
    <lineage>
        <taxon>Eukaryota</taxon>
        <taxon>Viridiplantae</taxon>
        <taxon>Streptophyta</taxon>
        <taxon>Embryophyta</taxon>
        <taxon>Bryophyta</taxon>
        <taxon>Bryophytina</taxon>
        <taxon>Bryopsida</taxon>
        <taxon>Dicranidae</taxon>
        <taxon>Pseudoditrichales</taxon>
        <taxon>Ditrichaceae</taxon>
        <taxon>Ceratodon</taxon>
    </lineage>
</organism>
<name>A0A8T0J2G2_CERPU</name>
<keyword evidence="1" id="KW-0732">Signal</keyword>
<gene>
    <name evidence="2" type="ORF">KC19_1G071000</name>
</gene>
<feature type="chain" id="PRO_5035914541" description="Secreted protein" evidence="1">
    <location>
        <begin position="19"/>
        <end position="73"/>
    </location>
</feature>
<sequence length="73" mass="7876">MVSIPFTLHFLDLPLALSQTVDLAGQQGSHHFGCSNSNNVLVFSDSFAMNFPSLAVKKWIPVTSPGVTRGAWS</sequence>
<comment type="caution">
    <text evidence="2">The sequence shown here is derived from an EMBL/GenBank/DDBJ whole genome shotgun (WGS) entry which is preliminary data.</text>
</comment>